<keyword evidence="4" id="KW-0067">ATP-binding</keyword>
<proteinExistence type="predicted"/>
<dbReference type="PANTHER" id="PTHR43289:SF6">
    <property type="entry name" value="SERINE_THREONINE-PROTEIN KINASE NEKL-3"/>
    <property type="match status" value="1"/>
</dbReference>
<keyword evidence="1 6" id="KW-0808">Transferase</keyword>
<dbReference type="PROSITE" id="PS50011">
    <property type="entry name" value="PROTEIN_KINASE_DOM"/>
    <property type="match status" value="1"/>
</dbReference>
<dbReference type="Gene3D" id="1.10.510.10">
    <property type="entry name" value="Transferase(Phosphotransferase) domain 1"/>
    <property type="match status" value="1"/>
</dbReference>
<evidence type="ECO:0000256" key="1">
    <source>
        <dbReference type="ARBA" id="ARBA00022679"/>
    </source>
</evidence>
<keyword evidence="3 6" id="KW-0418">Kinase</keyword>
<dbReference type="InterPro" id="IPR000719">
    <property type="entry name" value="Prot_kinase_dom"/>
</dbReference>
<evidence type="ECO:0000256" key="4">
    <source>
        <dbReference type="ARBA" id="ARBA00022840"/>
    </source>
</evidence>
<feature type="domain" description="Protein kinase" evidence="5">
    <location>
        <begin position="47"/>
        <end position="340"/>
    </location>
</feature>
<dbReference type="InterPro" id="IPR008271">
    <property type="entry name" value="Ser/Thr_kinase_AS"/>
</dbReference>
<evidence type="ECO:0000259" key="5">
    <source>
        <dbReference type="PROSITE" id="PS50011"/>
    </source>
</evidence>
<organism evidence="6 7">
    <name type="scientific">Aeoliella mucimassa</name>
    <dbReference type="NCBI Taxonomy" id="2527972"/>
    <lineage>
        <taxon>Bacteria</taxon>
        <taxon>Pseudomonadati</taxon>
        <taxon>Planctomycetota</taxon>
        <taxon>Planctomycetia</taxon>
        <taxon>Pirellulales</taxon>
        <taxon>Lacipirellulaceae</taxon>
        <taxon>Aeoliella</taxon>
    </lineage>
</organism>
<evidence type="ECO:0000256" key="2">
    <source>
        <dbReference type="ARBA" id="ARBA00022741"/>
    </source>
</evidence>
<dbReference type="PANTHER" id="PTHR43289">
    <property type="entry name" value="MITOGEN-ACTIVATED PROTEIN KINASE KINASE KINASE 20-RELATED"/>
    <property type="match status" value="1"/>
</dbReference>
<dbReference type="Proteomes" id="UP000315750">
    <property type="component" value="Chromosome"/>
</dbReference>
<dbReference type="GO" id="GO:0005524">
    <property type="term" value="F:ATP binding"/>
    <property type="evidence" value="ECO:0007669"/>
    <property type="project" value="UniProtKB-KW"/>
</dbReference>
<dbReference type="KEGG" id="amuc:Pan181_26980"/>
<accession>A0A518AP32</accession>
<gene>
    <name evidence="6" type="primary">prkC_5</name>
    <name evidence="6" type="ORF">Pan181_26980</name>
</gene>
<dbReference type="AlphaFoldDB" id="A0A518AP32"/>
<name>A0A518AP32_9BACT</name>
<dbReference type="EMBL" id="CP036278">
    <property type="protein sequence ID" value="QDU56489.1"/>
    <property type="molecule type" value="Genomic_DNA"/>
</dbReference>
<dbReference type="InterPro" id="IPR011009">
    <property type="entry name" value="Kinase-like_dom_sf"/>
</dbReference>
<dbReference type="PROSITE" id="PS00108">
    <property type="entry name" value="PROTEIN_KINASE_ST"/>
    <property type="match status" value="1"/>
</dbReference>
<dbReference type="CDD" id="cd14014">
    <property type="entry name" value="STKc_PknB_like"/>
    <property type="match status" value="1"/>
</dbReference>
<evidence type="ECO:0000313" key="7">
    <source>
        <dbReference type="Proteomes" id="UP000315750"/>
    </source>
</evidence>
<dbReference type="Pfam" id="PF00069">
    <property type="entry name" value="Pkinase"/>
    <property type="match status" value="1"/>
</dbReference>
<evidence type="ECO:0000313" key="6">
    <source>
        <dbReference type="EMBL" id="QDU56489.1"/>
    </source>
</evidence>
<keyword evidence="2" id="KW-0547">Nucleotide-binding</keyword>
<dbReference type="SUPFAM" id="SSF56112">
    <property type="entry name" value="Protein kinase-like (PK-like)"/>
    <property type="match status" value="1"/>
</dbReference>
<keyword evidence="7" id="KW-1185">Reference proteome</keyword>
<dbReference type="EC" id="2.7.11.1" evidence="6"/>
<dbReference type="GO" id="GO:0004674">
    <property type="term" value="F:protein serine/threonine kinase activity"/>
    <property type="evidence" value="ECO:0007669"/>
    <property type="project" value="UniProtKB-EC"/>
</dbReference>
<sequence length="368" mass="41744">MDSSTTILQSAMTVGPAHAKPGQEVDEIFRSYNELIGRSKLGWTEHLRLNRLLGTGGQGQVYLSERRGSDGFTLPVALKFFSPERYECERDYVEAMRRMAQVGCHVSKIQHDNLLDVYNFIERNRVRILEMEWVDGYDLDILLTPAMLERARQRVEWDRWEYINNVIVTRGPVRPRLKPGMAVAVLHEVLAGLAALHREGIVHGDIKPSNIMIKRTGNAKIIDIGSAVELDNLPPQRTCTPQYAAPEILEREAVSPRSDLASVGYVLVELLSGRPLFAGIRDYASMLEAKRTLPQRLEKIVPPEVRHSELLMAICRRLTSPDPLLRYDSAEEAITSDDGIAEFERTLVRGDLASEYENELRVWLEELD</sequence>
<evidence type="ECO:0000256" key="3">
    <source>
        <dbReference type="ARBA" id="ARBA00022777"/>
    </source>
</evidence>
<reference evidence="6 7" key="1">
    <citation type="submission" date="2019-02" db="EMBL/GenBank/DDBJ databases">
        <title>Deep-cultivation of Planctomycetes and their phenomic and genomic characterization uncovers novel biology.</title>
        <authorList>
            <person name="Wiegand S."/>
            <person name="Jogler M."/>
            <person name="Boedeker C."/>
            <person name="Pinto D."/>
            <person name="Vollmers J."/>
            <person name="Rivas-Marin E."/>
            <person name="Kohn T."/>
            <person name="Peeters S.H."/>
            <person name="Heuer A."/>
            <person name="Rast P."/>
            <person name="Oberbeckmann S."/>
            <person name="Bunk B."/>
            <person name="Jeske O."/>
            <person name="Meyerdierks A."/>
            <person name="Storesund J.E."/>
            <person name="Kallscheuer N."/>
            <person name="Luecker S."/>
            <person name="Lage O.M."/>
            <person name="Pohl T."/>
            <person name="Merkel B.J."/>
            <person name="Hornburger P."/>
            <person name="Mueller R.-W."/>
            <person name="Bruemmer F."/>
            <person name="Labrenz M."/>
            <person name="Spormann A.M."/>
            <person name="Op den Camp H."/>
            <person name="Overmann J."/>
            <person name="Amann R."/>
            <person name="Jetten M.S.M."/>
            <person name="Mascher T."/>
            <person name="Medema M.H."/>
            <person name="Devos D.P."/>
            <person name="Kaster A.-K."/>
            <person name="Ovreas L."/>
            <person name="Rohde M."/>
            <person name="Galperin M.Y."/>
            <person name="Jogler C."/>
        </authorList>
    </citation>
    <scope>NUCLEOTIDE SEQUENCE [LARGE SCALE GENOMIC DNA]</scope>
    <source>
        <strain evidence="6 7">Pan181</strain>
    </source>
</reference>
<dbReference type="SMART" id="SM00220">
    <property type="entry name" value="S_TKc"/>
    <property type="match status" value="1"/>
</dbReference>
<dbReference type="Gene3D" id="3.30.200.20">
    <property type="entry name" value="Phosphorylase Kinase, domain 1"/>
    <property type="match status" value="1"/>
</dbReference>
<protein>
    <submittedName>
        <fullName evidence="6">Serine/threonine-protein kinase PrkC</fullName>
        <ecNumber evidence="6">2.7.11.1</ecNumber>
    </submittedName>
</protein>